<protein>
    <submittedName>
        <fullName evidence="3">Predicted amidohydrolase</fullName>
    </submittedName>
</protein>
<dbReference type="PANTHER" id="PTHR23088:SF30">
    <property type="entry name" value="OMEGA-AMIDASE NIT2"/>
    <property type="match status" value="1"/>
</dbReference>
<organism evidence="3 4">
    <name type="scientific">Enterocloster lavalensis</name>
    <dbReference type="NCBI Taxonomy" id="460384"/>
    <lineage>
        <taxon>Bacteria</taxon>
        <taxon>Bacillati</taxon>
        <taxon>Bacillota</taxon>
        <taxon>Clostridia</taxon>
        <taxon>Lachnospirales</taxon>
        <taxon>Lachnospiraceae</taxon>
        <taxon>Enterocloster</taxon>
    </lineage>
</organism>
<dbReference type="GO" id="GO:0050152">
    <property type="term" value="F:omega-amidase activity"/>
    <property type="evidence" value="ECO:0007669"/>
    <property type="project" value="TreeGrafter"/>
</dbReference>
<dbReference type="CDD" id="cd07572">
    <property type="entry name" value="nit"/>
    <property type="match status" value="1"/>
</dbReference>
<dbReference type="RefSeq" id="WP_092360938.1">
    <property type="nucleotide sequence ID" value="NZ_CP176637.1"/>
</dbReference>
<dbReference type="STRING" id="460384.SAMN05216313_102358"/>
<evidence type="ECO:0000313" key="3">
    <source>
        <dbReference type="EMBL" id="SET15828.1"/>
    </source>
</evidence>
<dbReference type="PANTHER" id="PTHR23088">
    <property type="entry name" value="NITRILASE-RELATED"/>
    <property type="match status" value="1"/>
</dbReference>
<name>A0A1I0C8G1_9FIRM</name>
<keyword evidence="1 3" id="KW-0378">Hydrolase</keyword>
<evidence type="ECO:0000313" key="4">
    <source>
        <dbReference type="Proteomes" id="UP000198508"/>
    </source>
</evidence>
<dbReference type="GO" id="GO:0006107">
    <property type="term" value="P:oxaloacetate metabolic process"/>
    <property type="evidence" value="ECO:0007669"/>
    <property type="project" value="TreeGrafter"/>
</dbReference>
<accession>A0A1I0C8G1</accession>
<dbReference type="SUPFAM" id="SSF56317">
    <property type="entry name" value="Carbon-nitrogen hydrolase"/>
    <property type="match status" value="1"/>
</dbReference>
<dbReference type="AlphaFoldDB" id="A0A1I0C8G1"/>
<dbReference type="InterPro" id="IPR003010">
    <property type="entry name" value="C-N_Hydrolase"/>
</dbReference>
<dbReference type="Pfam" id="PF00795">
    <property type="entry name" value="CN_hydrolase"/>
    <property type="match status" value="1"/>
</dbReference>
<reference evidence="4" key="1">
    <citation type="submission" date="2016-10" db="EMBL/GenBank/DDBJ databases">
        <authorList>
            <person name="Varghese N."/>
            <person name="Submissions S."/>
        </authorList>
    </citation>
    <scope>NUCLEOTIDE SEQUENCE [LARGE SCALE GENOMIC DNA]</scope>
    <source>
        <strain evidence="4">NLAE-zl-G277</strain>
    </source>
</reference>
<dbReference type="InterPro" id="IPR036526">
    <property type="entry name" value="C-N_Hydrolase_sf"/>
</dbReference>
<keyword evidence="4" id="KW-1185">Reference proteome</keyword>
<dbReference type="GO" id="GO:0006541">
    <property type="term" value="P:glutamine metabolic process"/>
    <property type="evidence" value="ECO:0007669"/>
    <property type="project" value="TreeGrafter"/>
</dbReference>
<evidence type="ECO:0000256" key="1">
    <source>
        <dbReference type="ARBA" id="ARBA00022801"/>
    </source>
</evidence>
<evidence type="ECO:0000259" key="2">
    <source>
        <dbReference type="PROSITE" id="PS50263"/>
    </source>
</evidence>
<gene>
    <name evidence="3" type="ORF">SAMN05216313_102358</name>
</gene>
<sequence length="275" mass="30999">MTKLRAAMLQTRVYADKMENIREAGRKLEALEAEQVDLVTLPEMFNCPYQTPNFPVYAEPQGGPAWTACAELARKHKIYLSAGSMPEVDEAGRVYNTAYVFDRQGRQIAKHRKAHLFDIDVKGGQCFKESDTLTAGDQVTVFDTEFGKMGLCICYDFRFPELARLMVEKGAKVILVPAAFNMTTGPAHWEILFRCRALDNQAFVLGTAPARDPSSGYTSWGHSIAVSPWGDILGQMDEQEGCMIHTLDLERTGEVRDQLPLLKHRRTDMYHLEEC</sequence>
<dbReference type="PROSITE" id="PS50263">
    <property type="entry name" value="CN_HYDROLASE"/>
    <property type="match status" value="1"/>
</dbReference>
<dbReference type="Gene3D" id="3.60.110.10">
    <property type="entry name" value="Carbon-nitrogen hydrolase"/>
    <property type="match status" value="1"/>
</dbReference>
<dbReference type="GO" id="GO:0006528">
    <property type="term" value="P:asparagine metabolic process"/>
    <property type="evidence" value="ECO:0007669"/>
    <property type="project" value="TreeGrafter"/>
</dbReference>
<feature type="domain" description="CN hydrolase" evidence="2">
    <location>
        <begin position="4"/>
        <end position="249"/>
    </location>
</feature>
<dbReference type="Proteomes" id="UP000198508">
    <property type="component" value="Unassembled WGS sequence"/>
</dbReference>
<dbReference type="EMBL" id="FOIM01000002">
    <property type="protein sequence ID" value="SET15828.1"/>
    <property type="molecule type" value="Genomic_DNA"/>
</dbReference>
<dbReference type="GeneID" id="93277310"/>
<proteinExistence type="predicted"/>
<dbReference type="InterPro" id="IPR045254">
    <property type="entry name" value="Nit1/2_C-N_Hydrolase"/>
</dbReference>